<sequence length="710" mass="74704">MARILAAAALILLAAGLHGAYGEIGVSTDGFGRSTIMQFENTGSPPVEAFRLWLPPGVQFNSFKAPDGWTGTSSPQGLLVFRADLPLESGEIAKFGLVTNIEEPGINWKALGADEAELGLGKILVSEPPPEPVPAPVVSEPVEEPEPVDEPDPGVLPGSAFRFIPEKPSVGSTVRVTGAGFGSGQELGLFMGESRLDTFSTDESGTFVITSKIPAGTAADRVDFAVRDGTGGEKTFSLRLADAPVAQPGEEEIVFTVGNIPAVVNPGDVVTVGGTGAPGGSLTATVKAPPTDEFPEGETLNTASARINLDGTWSHEAVVPIDAVFGRYHAEITDGKNTVEKTWTVESDEHIRIEPIKQRFEPGEELVFNGTAIAGSDLEAVLENPQGAEISAKTVSVDSSGFVQVNFSTSSAYPEGTYVMYAAQGDHRAIVPVGLGQLPMEQILFTMDKLNYVAGDVARLAITGAQSSTVSLVILDPSDQEYHTNPRIFLGSNGKVEHPLDLDGYKSGVFSVVLQRGDSQAKGSFSVGLQTGSGPIKVQTVKSEYAPGDPILVLGESGANILIILDLIDPSGTIVKTREAFTDKNGKINEDEFRVPADAALGEWKVIAKSGPNFGEAPFEVKADIEDGMVIAVEEIKDIAGRDHAYARIYGAQSSITILVYSAGEEIATIKPQGRADPHEALWPVPGPGTYTLAASDGKNNANTTFTYDG</sequence>
<organism evidence="2 3">
    <name type="scientific">Cenarchaeum symbiosum (strain A)</name>
    <dbReference type="NCBI Taxonomy" id="414004"/>
    <lineage>
        <taxon>Archaea</taxon>
        <taxon>Nitrososphaerota</taxon>
        <taxon>Candidatus Cenarchaeales</taxon>
        <taxon>Candidatus Cenarchaeaceae</taxon>
        <taxon>Candidatus Cenarchaeum</taxon>
    </lineage>
</organism>
<dbReference type="STRING" id="414004.CENSYa_0793"/>
<dbReference type="Proteomes" id="UP000000758">
    <property type="component" value="Chromosome"/>
</dbReference>
<reference evidence="2 3" key="1">
    <citation type="journal article" date="2006" name="Proc. Natl. Acad. Sci. U.S.A.">
        <title>Genomic analysis of the uncultivated marine crenarchaeote Cenarchaeum symbiosum.</title>
        <authorList>
            <person name="Hallam S.J."/>
            <person name="Konstantinidis K.T."/>
            <person name="Putnam N."/>
            <person name="Schleper C."/>
            <person name="Watanabe Y."/>
            <person name="Sugahara J."/>
            <person name="Preston C."/>
            <person name="de la Torre J."/>
            <person name="Richardson P.M."/>
            <person name="DeLong E.F."/>
        </authorList>
    </citation>
    <scope>NUCLEOTIDE SEQUENCE [LARGE SCALE GENOMIC DNA]</scope>
    <source>
        <strain evidence="3">A</strain>
    </source>
</reference>
<proteinExistence type="predicted"/>
<dbReference type="HOGENOM" id="CLU_390105_0_0_2"/>
<dbReference type="EMBL" id="DP000238">
    <property type="protein sequence ID" value="ABK77426.1"/>
    <property type="molecule type" value="Genomic_DNA"/>
</dbReference>
<keyword evidence="3" id="KW-1185">Reference proteome</keyword>
<dbReference type="AlphaFoldDB" id="A0RVQ9"/>
<evidence type="ECO:0008006" key="4">
    <source>
        <dbReference type="Google" id="ProtNLM"/>
    </source>
</evidence>
<gene>
    <name evidence="2" type="ordered locus">CENSYa_0793</name>
</gene>
<protein>
    <recommendedName>
        <fullName evidence="4">IPT/TIG domain-containing protein</fullName>
    </recommendedName>
</protein>
<feature type="region of interest" description="Disordered" evidence="1">
    <location>
        <begin position="127"/>
        <end position="153"/>
    </location>
</feature>
<evidence type="ECO:0000313" key="3">
    <source>
        <dbReference type="Proteomes" id="UP000000758"/>
    </source>
</evidence>
<evidence type="ECO:0000256" key="1">
    <source>
        <dbReference type="SAM" id="MobiDB-lite"/>
    </source>
</evidence>
<accession>A0RVQ9</accession>
<feature type="compositionally biased region" description="Acidic residues" evidence="1">
    <location>
        <begin position="141"/>
        <end position="152"/>
    </location>
</feature>
<name>A0RVQ9_CENSY</name>
<dbReference type="EnsemblBacteria" id="ABK77426">
    <property type="protein sequence ID" value="ABK77426"/>
    <property type="gene ID" value="CENSYa_0793"/>
</dbReference>
<evidence type="ECO:0000313" key="2">
    <source>
        <dbReference type="EMBL" id="ABK77426.1"/>
    </source>
</evidence>
<dbReference type="KEGG" id="csy:CENSYa_0793"/>